<dbReference type="GO" id="GO:0051539">
    <property type="term" value="F:4 iron, 4 sulfur cluster binding"/>
    <property type="evidence" value="ECO:0007669"/>
    <property type="project" value="UniProtKB-KW"/>
</dbReference>
<gene>
    <name evidence="13" type="ORF">LCGC14_0526110</name>
</gene>
<keyword evidence="6" id="KW-0479">Metal-binding</keyword>
<dbReference type="GO" id="GO:0046872">
    <property type="term" value="F:metal ion binding"/>
    <property type="evidence" value="ECO:0007669"/>
    <property type="project" value="UniProtKB-KW"/>
</dbReference>
<evidence type="ECO:0000256" key="5">
    <source>
        <dbReference type="ARBA" id="ARBA00022485"/>
    </source>
</evidence>
<dbReference type="InterPro" id="IPR005122">
    <property type="entry name" value="Uracil-DNA_glycosylase-like"/>
</dbReference>
<sequence length="207" mass="23085">MTLHFGEEKLGMVSKSFVLSIVKEAASKCTTCPLHETRTNSVFSRGDRNAEIVFIGEAPGQTENQTGEPFCGRSGKLLDNMIKAMGYERNEVYICNICKCRPPDNRKPTSEEMKRCEPFLVRQLELVKPKVIVTLGATAAEGILGPGLGITKRRGSWGEFEGIKVMPTFHPAACLYNPKLKNDVWADLQKVMKYIGIPLQFKQITCK</sequence>
<evidence type="ECO:0000256" key="8">
    <source>
        <dbReference type="ARBA" id="ARBA00022801"/>
    </source>
</evidence>
<keyword evidence="5" id="KW-0004">4Fe-4S</keyword>
<evidence type="ECO:0000256" key="9">
    <source>
        <dbReference type="ARBA" id="ARBA00023004"/>
    </source>
</evidence>
<evidence type="ECO:0000256" key="6">
    <source>
        <dbReference type="ARBA" id="ARBA00022723"/>
    </source>
</evidence>
<dbReference type="InterPro" id="IPR051536">
    <property type="entry name" value="UDG_Type-4/5"/>
</dbReference>
<dbReference type="EC" id="3.2.2.27" evidence="3"/>
<comment type="similarity">
    <text evidence="2">Belongs to the uracil-DNA glycosylase (UDG) superfamily. Type 4 (UDGa) family.</text>
</comment>
<dbReference type="AlphaFoldDB" id="A0A0F9UIB9"/>
<dbReference type="SUPFAM" id="SSF52141">
    <property type="entry name" value="Uracil-DNA glycosylase-like"/>
    <property type="match status" value="1"/>
</dbReference>
<evidence type="ECO:0000256" key="11">
    <source>
        <dbReference type="ARBA" id="ARBA00023204"/>
    </source>
</evidence>
<keyword evidence="8" id="KW-0378">Hydrolase</keyword>
<organism evidence="13">
    <name type="scientific">marine sediment metagenome</name>
    <dbReference type="NCBI Taxonomy" id="412755"/>
    <lineage>
        <taxon>unclassified sequences</taxon>
        <taxon>metagenomes</taxon>
        <taxon>ecological metagenomes</taxon>
    </lineage>
</organism>
<evidence type="ECO:0000256" key="3">
    <source>
        <dbReference type="ARBA" id="ARBA00012030"/>
    </source>
</evidence>
<comment type="caution">
    <text evidence="13">The sequence shown here is derived from an EMBL/GenBank/DDBJ whole genome shotgun (WGS) entry which is preliminary data.</text>
</comment>
<dbReference type="GO" id="GO:0006281">
    <property type="term" value="P:DNA repair"/>
    <property type="evidence" value="ECO:0007669"/>
    <property type="project" value="UniProtKB-KW"/>
</dbReference>
<evidence type="ECO:0000313" key="13">
    <source>
        <dbReference type="EMBL" id="KKN60986.1"/>
    </source>
</evidence>
<dbReference type="Gene3D" id="3.40.470.10">
    <property type="entry name" value="Uracil-DNA glycosylase-like domain"/>
    <property type="match status" value="1"/>
</dbReference>
<evidence type="ECO:0000256" key="2">
    <source>
        <dbReference type="ARBA" id="ARBA00006521"/>
    </source>
</evidence>
<dbReference type="NCBIfam" id="TIGR00758">
    <property type="entry name" value="UDG_fam4"/>
    <property type="match status" value="1"/>
</dbReference>
<evidence type="ECO:0000259" key="12">
    <source>
        <dbReference type="SMART" id="SM00986"/>
    </source>
</evidence>
<keyword evidence="7" id="KW-0227">DNA damage</keyword>
<reference evidence="13" key="1">
    <citation type="journal article" date="2015" name="Nature">
        <title>Complex archaea that bridge the gap between prokaryotes and eukaryotes.</title>
        <authorList>
            <person name="Spang A."/>
            <person name="Saw J.H."/>
            <person name="Jorgensen S.L."/>
            <person name="Zaremba-Niedzwiedzka K."/>
            <person name="Martijn J."/>
            <person name="Lind A.E."/>
            <person name="van Eijk R."/>
            <person name="Schleper C."/>
            <person name="Guy L."/>
            <person name="Ettema T.J."/>
        </authorList>
    </citation>
    <scope>NUCLEOTIDE SEQUENCE</scope>
</reference>
<protein>
    <recommendedName>
        <fullName evidence="4">Type-4 uracil-DNA glycosylase</fullName>
        <ecNumber evidence="3">3.2.2.27</ecNumber>
    </recommendedName>
</protein>
<keyword evidence="10" id="KW-0411">Iron-sulfur</keyword>
<accession>A0A0F9UIB9</accession>
<dbReference type="EMBL" id="LAZR01000675">
    <property type="protein sequence ID" value="KKN60986.1"/>
    <property type="molecule type" value="Genomic_DNA"/>
</dbReference>
<proteinExistence type="inferred from homology"/>
<dbReference type="InterPro" id="IPR005273">
    <property type="entry name" value="Ura-DNA_glyco_family4"/>
</dbReference>
<dbReference type="SMART" id="SM00987">
    <property type="entry name" value="UreE_C"/>
    <property type="match status" value="1"/>
</dbReference>
<keyword evidence="11" id="KW-0234">DNA repair</keyword>
<comment type="catalytic activity">
    <reaction evidence="1">
        <text>Hydrolyzes single-stranded DNA or mismatched double-stranded DNA and polynucleotides, releasing free uracil.</text>
        <dbReference type="EC" id="3.2.2.27"/>
    </reaction>
</comment>
<dbReference type="Pfam" id="PF03167">
    <property type="entry name" value="UDG"/>
    <property type="match status" value="1"/>
</dbReference>
<evidence type="ECO:0000256" key="4">
    <source>
        <dbReference type="ARBA" id="ARBA00019403"/>
    </source>
</evidence>
<evidence type="ECO:0000256" key="7">
    <source>
        <dbReference type="ARBA" id="ARBA00022763"/>
    </source>
</evidence>
<dbReference type="SMART" id="SM00986">
    <property type="entry name" value="UDG"/>
    <property type="match status" value="1"/>
</dbReference>
<evidence type="ECO:0000256" key="10">
    <source>
        <dbReference type="ARBA" id="ARBA00023014"/>
    </source>
</evidence>
<keyword evidence="9" id="KW-0408">Iron</keyword>
<dbReference type="PANTHER" id="PTHR33693:SF1">
    <property type="entry name" value="TYPE-4 URACIL-DNA GLYCOSYLASE"/>
    <property type="match status" value="1"/>
</dbReference>
<dbReference type="CDD" id="cd10030">
    <property type="entry name" value="UDG-F4_TTUDGA_SPO1dp_like"/>
    <property type="match status" value="1"/>
</dbReference>
<dbReference type="GO" id="GO:0004844">
    <property type="term" value="F:uracil DNA N-glycosylase activity"/>
    <property type="evidence" value="ECO:0007669"/>
    <property type="project" value="UniProtKB-EC"/>
</dbReference>
<dbReference type="InterPro" id="IPR036895">
    <property type="entry name" value="Uracil-DNA_glycosylase-like_sf"/>
</dbReference>
<evidence type="ECO:0000256" key="1">
    <source>
        <dbReference type="ARBA" id="ARBA00001400"/>
    </source>
</evidence>
<dbReference type="PANTHER" id="PTHR33693">
    <property type="entry name" value="TYPE-5 URACIL-DNA GLYCOSYLASE"/>
    <property type="match status" value="1"/>
</dbReference>
<feature type="domain" description="Uracil-DNA glycosylase-like" evidence="12">
    <location>
        <begin position="43"/>
        <end position="189"/>
    </location>
</feature>
<name>A0A0F9UIB9_9ZZZZ</name>